<accession>A0A261Y225</accession>
<sequence length="645" mass="72618">MSLESETAMPVNEVQGVDYVREADVGIRAFASPNLSGFSGIIKQRYLDFLVNEIDSSGNAVHLTDLEPSSAPSNAAQTEEEAQNPPITNKQIMDELAGLVGAAKAEEIKAMLDEEAKERIVETEEETDKAKRTAIHQFIKEHLGKTLTTETRGNNIIKIRFKTAADQRDRRNQRAKYGEFDQLGGNCLEFVLYKENKDTMEVVNNLARTLRCQPKVFGYAGTKDKRGVTVQKITAFKIHAERIAGLNRTMSGCRFGNFRYVRDPLRLGNLKGNRFTIVLRNVHGANEEDIVKSLSCLKENGFINYYGMQRFGTASTPTNEIGRLMLQEKWADTVDLILRPRSGENEMFTRARKLWADTKDAEATIKLFPKRAVAECQILHAFAKRGSTKDALGAINAIPRNLRLMYVHAYQSYVWNCAASERIAKYGQEKPVIGDLVFEKNADTPDMADVELDDVDVDRKMPKVLVLDTNTIDNYTIYDVVLPQPGHKVIYPTNEIGIFYEDLMAKDGLNPHEMVRKVKEYSLTGAYRKLMAKPNDLTWKLMRYSDAEVPLTLTDLEKLEGKVQMEHANGFPDSQDGEHLAVVLELSLQTSQYATMALREVMRQETSSAFQSLQNPTKRPLEESSSANSDADEPIVQKARLDEPV</sequence>
<keyword evidence="3" id="KW-0413">Isomerase</keyword>
<evidence type="ECO:0000256" key="2">
    <source>
        <dbReference type="ARBA" id="ARBA00022694"/>
    </source>
</evidence>
<dbReference type="Pfam" id="PF01142">
    <property type="entry name" value="TruD"/>
    <property type="match status" value="1"/>
</dbReference>
<dbReference type="GO" id="GO:0009982">
    <property type="term" value="F:pseudouridine synthase activity"/>
    <property type="evidence" value="ECO:0007669"/>
    <property type="project" value="EnsemblFungi"/>
</dbReference>
<evidence type="ECO:0000313" key="7">
    <source>
        <dbReference type="Proteomes" id="UP000242875"/>
    </source>
</evidence>
<dbReference type="AlphaFoldDB" id="A0A261Y225"/>
<dbReference type="OrthoDB" id="447290at2759"/>
<organism evidence="6 7">
    <name type="scientific">Bifiguratus adelaidae</name>
    <dbReference type="NCBI Taxonomy" id="1938954"/>
    <lineage>
        <taxon>Eukaryota</taxon>
        <taxon>Fungi</taxon>
        <taxon>Fungi incertae sedis</taxon>
        <taxon>Mucoromycota</taxon>
        <taxon>Mucoromycotina</taxon>
        <taxon>Endogonomycetes</taxon>
        <taxon>Endogonales</taxon>
        <taxon>Endogonales incertae sedis</taxon>
        <taxon>Bifiguratus</taxon>
    </lineage>
</organism>
<dbReference type="GO" id="GO:0031120">
    <property type="term" value="P:snRNA pseudouridine synthesis"/>
    <property type="evidence" value="ECO:0007669"/>
    <property type="project" value="EnsemblFungi"/>
</dbReference>
<dbReference type="EMBL" id="MVBO01000033">
    <property type="protein sequence ID" value="OZJ04650.1"/>
    <property type="molecule type" value="Genomic_DNA"/>
</dbReference>
<dbReference type="Gene3D" id="3.30.2350.20">
    <property type="entry name" value="TruD, catalytic domain"/>
    <property type="match status" value="2"/>
</dbReference>
<dbReference type="GO" id="GO:0031429">
    <property type="term" value="C:box H/ACA snoRNP complex"/>
    <property type="evidence" value="ECO:0007669"/>
    <property type="project" value="EnsemblFungi"/>
</dbReference>
<feature type="domain" description="TRUD" evidence="5">
    <location>
        <begin position="301"/>
        <end position="533"/>
    </location>
</feature>
<dbReference type="FunFam" id="3.30.2350.20:FF:000003">
    <property type="entry name" value="Pseudouridylate synthase 7 homolog"/>
    <property type="match status" value="1"/>
</dbReference>
<dbReference type="Proteomes" id="UP000242875">
    <property type="component" value="Unassembled WGS sequence"/>
</dbReference>
<dbReference type="InterPro" id="IPR020119">
    <property type="entry name" value="PsdUridine_synth_TruD_CS"/>
</dbReference>
<dbReference type="GO" id="GO:0005737">
    <property type="term" value="C:cytoplasm"/>
    <property type="evidence" value="ECO:0007669"/>
    <property type="project" value="EnsemblFungi"/>
</dbReference>
<dbReference type="NCBIfam" id="TIGR00094">
    <property type="entry name" value="tRNA_TruD_broad"/>
    <property type="match status" value="1"/>
</dbReference>
<evidence type="ECO:0000256" key="4">
    <source>
        <dbReference type="SAM" id="MobiDB-lite"/>
    </source>
</evidence>
<dbReference type="PROSITE" id="PS01268">
    <property type="entry name" value="UPF0024"/>
    <property type="match status" value="1"/>
</dbReference>
<evidence type="ECO:0000256" key="1">
    <source>
        <dbReference type="ARBA" id="ARBA00007953"/>
    </source>
</evidence>
<keyword evidence="7" id="KW-1185">Reference proteome</keyword>
<gene>
    <name evidence="6" type="ORF">BZG36_02895</name>
</gene>
<proteinExistence type="inferred from homology"/>
<comment type="caution">
    <text evidence="6">The sequence shown here is derived from an EMBL/GenBank/DDBJ whole genome shotgun (WGS) entry which is preliminary data.</text>
</comment>
<dbReference type="PIRSF" id="PIRSF037016">
    <property type="entry name" value="Pseudouridin_synth_euk_prd"/>
    <property type="match status" value="1"/>
</dbReference>
<dbReference type="PANTHER" id="PTHR13326">
    <property type="entry name" value="TRNA PSEUDOURIDINE SYNTHASE D"/>
    <property type="match status" value="1"/>
</dbReference>
<dbReference type="InterPro" id="IPR042214">
    <property type="entry name" value="TruD_catalytic"/>
</dbReference>
<evidence type="ECO:0000313" key="6">
    <source>
        <dbReference type="EMBL" id="OZJ04650.1"/>
    </source>
</evidence>
<dbReference type="GO" id="GO:1990481">
    <property type="term" value="P:mRNA pseudouridine synthesis"/>
    <property type="evidence" value="ECO:0007669"/>
    <property type="project" value="EnsemblFungi"/>
</dbReference>
<protein>
    <recommendedName>
        <fullName evidence="5">TRUD domain-containing protein</fullName>
    </recommendedName>
</protein>
<reference evidence="6 7" key="1">
    <citation type="journal article" date="2017" name="Mycologia">
        <title>Bifiguratus adelaidae, gen. et sp. nov., a new member of Mucoromycotina in endophytic and soil-dwelling habitats.</title>
        <authorList>
            <person name="Torres-Cruz T.J."/>
            <person name="Billingsley Tobias T.L."/>
            <person name="Almatruk M."/>
            <person name="Hesse C."/>
            <person name="Kuske C.R."/>
            <person name="Desiro A."/>
            <person name="Benucci G.M."/>
            <person name="Bonito G."/>
            <person name="Stajich J.E."/>
            <person name="Dunlap C."/>
            <person name="Arnold A.E."/>
            <person name="Porras-Alfaro A."/>
        </authorList>
    </citation>
    <scope>NUCLEOTIDE SEQUENCE [LARGE SCALE GENOMIC DNA]</scope>
    <source>
        <strain evidence="6 7">AZ0501</strain>
    </source>
</reference>
<feature type="compositionally biased region" description="Polar residues" evidence="4">
    <location>
        <begin position="606"/>
        <end position="617"/>
    </location>
</feature>
<dbReference type="SUPFAM" id="SSF55120">
    <property type="entry name" value="Pseudouridine synthase"/>
    <property type="match status" value="1"/>
</dbReference>
<feature type="region of interest" description="Disordered" evidence="4">
    <location>
        <begin position="62"/>
        <end position="85"/>
    </location>
</feature>
<comment type="similarity">
    <text evidence="1">Belongs to the pseudouridine synthase TruD family.</text>
</comment>
<name>A0A261Y225_9FUNG</name>
<dbReference type="GO" id="GO:0031119">
    <property type="term" value="P:tRNA pseudouridine synthesis"/>
    <property type="evidence" value="ECO:0007669"/>
    <property type="project" value="EnsemblFungi"/>
</dbReference>
<feature type="region of interest" description="Disordered" evidence="4">
    <location>
        <begin position="606"/>
        <end position="645"/>
    </location>
</feature>
<evidence type="ECO:0000256" key="3">
    <source>
        <dbReference type="ARBA" id="ARBA00023235"/>
    </source>
</evidence>
<dbReference type="PROSITE" id="PS50984">
    <property type="entry name" value="TRUD"/>
    <property type="match status" value="1"/>
</dbReference>
<dbReference type="InterPro" id="IPR011760">
    <property type="entry name" value="PsdUridine_synth_TruD_insert"/>
</dbReference>
<dbReference type="InterPro" id="IPR020103">
    <property type="entry name" value="PsdUridine_synth_cat_dom_sf"/>
</dbReference>
<dbReference type="GO" id="GO:0003723">
    <property type="term" value="F:RNA binding"/>
    <property type="evidence" value="ECO:0007669"/>
    <property type="project" value="InterPro"/>
</dbReference>
<dbReference type="GO" id="GO:0000455">
    <property type="term" value="P:enzyme-directed rRNA pseudouridine synthesis"/>
    <property type="evidence" value="ECO:0007669"/>
    <property type="project" value="EnsemblFungi"/>
</dbReference>
<keyword evidence="2" id="KW-0819">tRNA processing</keyword>
<evidence type="ECO:0000259" key="5">
    <source>
        <dbReference type="PROSITE" id="PS50984"/>
    </source>
</evidence>
<dbReference type="InterPro" id="IPR001656">
    <property type="entry name" value="PsdUridine_synth_TruD"/>
</dbReference>
<dbReference type="PANTHER" id="PTHR13326:SF21">
    <property type="entry name" value="PSEUDOURIDYLATE SYNTHASE PUS7L"/>
    <property type="match status" value="1"/>
</dbReference>
<dbReference type="CDD" id="cd02576">
    <property type="entry name" value="PseudoU_synth_ScPUS7"/>
    <property type="match status" value="1"/>
</dbReference>